<dbReference type="EMBL" id="CP053015">
    <property type="protein sequence ID" value="QJQ31184.1"/>
    <property type="molecule type" value="Genomic_DNA"/>
</dbReference>
<dbReference type="SUPFAM" id="SSF52402">
    <property type="entry name" value="Adenine nucleotide alpha hydrolases-like"/>
    <property type="match status" value="1"/>
</dbReference>
<sequence length="358" mass="39136">MPARPSTNSTACTDRRLRLICAPGLQPHEARLAATADLEKGAARLQQAVAALAGQEAADSGRFGIAVSGGADSLALLLLSQAAFPGRVAAATVDHRLRQASAAEARFVSHLCRERSIPHATLEPSMPITGNLQSAARSARYALLDLWRTEQKLDWVMTAHHGDDQLETLVMRVNRSSGVGGMAGIRGRQDHLLRPLLNWRRADLEALLKEQAITPVDDPSNRDARFDRARIRPLVQSCTLIDPVAANAMANNMAAADRALDWATDQLARQRLERHGNQWLLDSSDIPEELLRRLLLRALRQAAGQNFAPRGRQITATIQALARGEQAMLGTLLIKADRHNGDLWLIQPAPPVRQQSVE</sequence>
<comment type="similarity">
    <text evidence="6">Belongs to the tRNA(Ile)-lysidine synthase family.</text>
</comment>
<dbReference type="EC" id="6.3.4.19" evidence="6"/>
<comment type="domain">
    <text evidence="6">The N-terminal region contains the highly conserved SGGXDS motif, predicted to be a P-loop motif involved in ATP binding.</text>
</comment>
<comment type="function">
    <text evidence="6">Ligates lysine onto the cytidine present at position 34 of the AUA codon-specific tRNA(Ile) that contains the anticodon CAU, in an ATP-dependent manner. Cytidine is converted to lysidine, thus changing the amino acid specificity of the tRNA from methionine to isoleucine.</text>
</comment>
<keyword evidence="1 6" id="KW-0436">Ligase</keyword>
<comment type="subcellular location">
    <subcellularLocation>
        <location evidence="6">Cytoplasm</location>
    </subcellularLocation>
</comment>
<evidence type="ECO:0000259" key="7">
    <source>
        <dbReference type="Pfam" id="PF01171"/>
    </source>
</evidence>
<name>A0A6M4AQ27_9SPHN</name>
<evidence type="ECO:0000313" key="8">
    <source>
        <dbReference type="EMBL" id="QJQ31184.1"/>
    </source>
</evidence>
<evidence type="ECO:0000256" key="6">
    <source>
        <dbReference type="HAMAP-Rule" id="MF_01161"/>
    </source>
</evidence>
<evidence type="ECO:0000256" key="2">
    <source>
        <dbReference type="ARBA" id="ARBA00022694"/>
    </source>
</evidence>
<organism evidence="8 9">
    <name type="scientific">Sphingomonas lacunae</name>
    <dbReference type="NCBI Taxonomy" id="2698828"/>
    <lineage>
        <taxon>Bacteria</taxon>
        <taxon>Pseudomonadati</taxon>
        <taxon>Pseudomonadota</taxon>
        <taxon>Alphaproteobacteria</taxon>
        <taxon>Sphingomonadales</taxon>
        <taxon>Sphingomonadaceae</taxon>
        <taxon>Sphingomonas</taxon>
    </lineage>
</organism>
<dbReference type="GO" id="GO:0032267">
    <property type="term" value="F:tRNA(Ile)-lysidine synthase activity"/>
    <property type="evidence" value="ECO:0007669"/>
    <property type="project" value="UniProtKB-EC"/>
</dbReference>
<dbReference type="InterPro" id="IPR011063">
    <property type="entry name" value="TilS/TtcA_N"/>
</dbReference>
<gene>
    <name evidence="6 8" type="primary">tilS</name>
    <name evidence="8" type="ORF">GV829_00920</name>
</gene>
<keyword evidence="2 6" id="KW-0819">tRNA processing</keyword>
<accession>A0A6M4AQ27</accession>
<feature type="binding site" evidence="6">
    <location>
        <begin position="68"/>
        <end position="73"/>
    </location>
    <ligand>
        <name>ATP</name>
        <dbReference type="ChEBI" id="CHEBI:30616"/>
    </ligand>
</feature>
<keyword evidence="6" id="KW-0963">Cytoplasm</keyword>
<reference evidence="8 9" key="1">
    <citation type="submission" date="2020-01" db="EMBL/GenBank/DDBJ databases">
        <title>Sphingomonas sp. strain CSW-10.</title>
        <authorList>
            <person name="Chen W.-M."/>
        </authorList>
    </citation>
    <scope>NUCLEOTIDE SEQUENCE [LARGE SCALE GENOMIC DNA]</scope>
    <source>
        <strain evidence="8 9">CSW-10</strain>
    </source>
</reference>
<dbReference type="InterPro" id="IPR012094">
    <property type="entry name" value="tRNA_Ile_lys_synt"/>
</dbReference>
<dbReference type="HAMAP" id="MF_01161">
    <property type="entry name" value="tRNA_Ile_lys_synt"/>
    <property type="match status" value="1"/>
</dbReference>
<dbReference type="CDD" id="cd01992">
    <property type="entry name" value="TilS_N"/>
    <property type="match status" value="1"/>
</dbReference>
<dbReference type="Gene3D" id="3.40.50.620">
    <property type="entry name" value="HUPs"/>
    <property type="match status" value="1"/>
</dbReference>
<dbReference type="InterPro" id="IPR012795">
    <property type="entry name" value="tRNA_Ile_lys_synt_N"/>
</dbReference>
<keyword evidence="3 6" id="KW-0547">Nucleotide-binding</keyword>
<dbReference type="Pfam" id="PF01171">
    <property type="entry name" value="ATP_bind_3"/>
    <property type="match status" value="1"/>
</dbReference>
<dbReference type="AlphaFoldDB" id="A0A6M4AQ27"/>
<evidence type="ECO:0000256" key="1">
    <source>
        <dbReference type="ARBA" id="ARBA00022598"/>
    </source>
</evidence>
<dbReference type="Proteomes" id="UP000503018">
    <property type="component" value="Chromosome"/>
</dbReference>
<proteinExistence type="inferred from homology"/>
<dbReference type="NCBIfam" id="TIGR02432">
    <property type="entry name" value="lysidine_TilS_N"/>
    <property type="match status" value="1"/>
</dbReference>
<evidence type="ECO:0000256" key="3">
    <source>
        <dbReference type="ARBA" id="ARBA00022741"/>
    </source>
</evidence>
<dbReference type="PANTHER" id="PTHR43033">
    <property type="entry name" value="TRNA(ILE)-LYSIDINE SYNTHASE-RELATED"/>
    <property type="match status" value="1"/>
</dbReference>
<dbReference type="InterPro" id="IPR014729">
    <property type="entry name" value="Rossmann-like_a/b/a_fold"/>
</dbReference>
<keyword evidence="9" id="KW-1185">Reference proteome</keyword>
<dbReference type="GO" id="GO:0006400">
    <property type="term" value="P:tRNA modification"/>
    <property type="evidence" value="ECO:0007669"/>
    <property type="project" value="UniProtKB-UniRule"/>
</dbReference>
<dbReference type="GO" id="GO:0005737">
    <property type="term" value="C:cytoplasm"/>
    <property type="evidence" value="ECO:0007669"/>
    <property type="project" value="UniProtKB-SubCell"/>
</dbReference>
<keyword evidence="4 6" id="KW-0067">ATP-binding</keyword>
<feature type="domain" description="tRNA(Ile)-lysidine/2-thiocytidine synthase N-terminal" evidence="7">
    <location>
        <begin position="63"/>
        <end position="232"/>
    </location>
</feature>
<evidence type="ECO:0000256" key="5">
    <source>
        <dbReference type="ARBA" id="ARBA00048539"/>
    </source>
</evidence>
<dbReference type="GO" id="GO:0005524">
    <property type="term" value="F:ATP binding"/>
    <property type="evidence" value="ECO:0007669"/>
    <property type="project" value="UniProtKB-UniRule"/>
</dbReference>
<protein>
    <recommendedName>
        <fullName evidence="6">tRNA(Ile)-lysidine synthase</fullName>
        <ecNumber evidence="6">6.3.4.19</ecNumber>
    </recommendedName>
    <alternativeName>
        <fullName evidence="6">tRNA(Ile)-2-lysyl-cytidine synthase</fullName>
    </alternativeName>
    <alternativeName>
        <fullName evidence="6">tRNA(Ile)-lysidine synthetase</fullName>
    </alternativeName>
</protein>
<dbReference type="PANTHER" id="PTHR43033:SF1">
    <property type="entry name" value="TRNA(ILE)-LYSIDINE SYNTHASE-RELATED"/>
    <property type="match status" value="1"/>
</dbReference>
<evidence type="ECO:0000256" key="4">
    <source>
        <dbReference type="ARBA" id="ARBA00022840"/>
    </source>
</evidence>
<dbReference type="KEGG" id="slan:GV829_00920"/>
<evidence type="ECO:0000313" key="9">
    <source>
        <dbReference type="Proteomes" id="UP000503018"/>
    </source>
</evidence>
<comment type="catalytic activity">
    <reaction evidence="5 6">
        <text>cytidine(34) in tRNA(Ile2) + L-lysine + ATP = lysidine(34) in tRNA(Ile2) + AMP + diphosphate + H(+)</text>
        <dbReference type="Rhea" id="RHEA:43744"/>
        <dbReference type="Rhea" id="RHEA-COMP:10625"/>
        <dbReference type="Rhea" id="RHEA-COMP:10670"/>
        <dbReference type="ChEBI" id="CHEBI:15378"/>
        <dbReference type="ChEBI" id="CHEBI:30616"/>
        <dbReference type="ChEBI" id="CHEBI:32551"/>
        <dbReference type="ChEBI" id="CHEBI:33019"/>
        <dbReference type="ChEBI" id="CHEBI:82748"/>
        <dbReference type="ChEBI" id="CHEBI:83665"/>
        <dbReference type="ChEBI" id="CHEBI:456215"/>
        <dbReference type="EC" id="6.3.4.19"/>
    </reaction>
</comment>